<comment type="caution">
    <text evidence="2">The sequence shown here is derived from an EMBL/GenBank/DDBJ whole genome shotgun (WGS) entry which is preliminary data.</text>
</comment>
<feature type="region of interest" description="Disordered" evidence="1">
    <location>
        <begin position="1"/>
        <end position="71"/>
    </location>
</feature>
<evidence type="ECO:0000313" key="3">
    <source>
        <dbReference type="Proteomes" id="UP001066276"/>
    </source>
</evidence>
<keyword evidence="3" id="KW-1185">Reference proteome</keyword>
<evidence type="ECO:0000313" key="2">
    <source>
        <dbReference type="EMBL" id="KAJ1175131.1"/>
    </source>
</evidence>
<feature type="compositionally biased region" description="Basic and acidic residues" evidence="1">
    <location>
        <begin position="22"/>
        <end position="33"/>
    </location>
</feature>
<accession>A0AAV7TFS9</accession>
<dbReference type="AlphaFoldDB" id="A0AAV7TFS9"/>
<organism evidence="2 3">
    <name type="scientific">Pleurodeles waltl</name>
    <name type="common">Iberian ribbed newt</name>
    <dbReference type="NCBI Taxonomy" id="8319"/>
    <lineage>
        <taxon>Eukaryota</taxon>
        <taxon>Metazoa</taxon>
        <taxon>Chordata</taxon>
        <taxon>Craniata</taxon>
        <taxon>Vertebrata</taxon>
        <taxon>Euteleostomi</taxon>
        <taxon>Amphibia</taxon>
        <taxon>Batrachia</taxon>
        <taxon>Caudata</taxon>
        <taxon>Salamandroidea</taxon>
        <taxon>Salamandridae</taxon>
        <taxon>Pleurodelinae</taxon>
        <taxon>Pleurodeles</taxon>
    </lineage>
</organism>
<sequence length="71" mass="7635">MHREGHAGPTGDGKTGIGDAPPAKDDKSRRVVIQDDDTMAIAPYSQSSLTDEGQDSEQHEDISETYPLGDH</sequence>
<gene>
    <name evidence="2" type="ORF">NDU88_000422</name>
</gene>
<dbReference type="EMBL" id="JANPWB010000006">
    <property type="protein sequence ID" value="KAJ1175131.1"/>
    <property type="molecule type" value="Genomic_DNA"/>
</dbReference>
<name>A0AAV7TFS9_PLEWA</name>
<reference evidence="2" key="1">
    <citation type="journal article" date="2022" name="bioRxiv">
        <title>Sequencing and chromosome-scale assembly of the giantPleurodeles waltlgenome.</title>
        <authorList>
            <person name="Brown T."/>
            <person name="Elewa A."/>
            <person name="Iarovenko S."/>
            <person name="Subramanian E."/>
            <person name="Araus A.J."/>
            <person name="Petzold A."/>
            <person name="Susuki M."/>
            <person name="Suzuki K.-i.T."/>
            <person name="Hayashi T."/>
            <person name="Toyoda A."/>
            <person name="Oliveira C."/>
            <person name="Osipova E."/>
            <person name="Leigh N.D."/>
            <person name="Simon A."/>
            <person name="Yun M.H."/>
        </authorList>
    </citation>
    <scope>NUCLEOTIDE SEQUENCE</scope>
    <source>
        <strain evidence="2">20211129_DDA</strain>
        <tissue evidence="2">Liver</tissue>
    </source>
</reference>
<dbReference type="Proteomes" id="UP001066276">
    <property type="component" value="Chromosome 3_2"/>
</dbReference>
<protein>
    <submittedName>
        <fullName evidence="2">Uncharacterized protein</fullName>
    </submittedName>
</protein>
<evidence type="ECO:0000256" key="1">
    <source>
        <dbReference type="SAM" id="MobiDB-lite"/>
    </source>
</evidence>
<proteinExistence type="predicted"/>